<reference evidence="1 2" key="1">
    <citation type="submission" date="2015-06" db="EMBL/GenBank/DDBJ databases">
        <title>Draft genome of the moderately acidophilic sulfate reducer Candidatus Desulfosporosinus acididurans strain M1.</title>
        <authorList>
            <person name="Poehlein A."/>
            <person name="Petzsch P."/>
            <person name="Johnson B.D."/>
            <person name="Schloemann M."/>
            <person name="Daniel R."/>
            <person name="Muehling M."/>
        </authorList>
    </citation>
    <scope>NUCLEOTIDE SEQUENCE [LARGE SCALE GENOMIC DNA]</scope>
    <source>
        <strain evidence="1 2">M1</strain>
    </source>
</reference>
<dbReference type="Gene3D" id="3.40.630.30">
    <property type="match status" value="1"/>
</dbReference>
<dbReference type="STRING" id="476652.DEAC_c39000"/>
<comment type="caution">
    <text evidence="1">The sequence shown here is derived from an EMBL/GenBank/DDBJ whole genome shotgun (WGS) entry which is preliminary data.</text>
</comment>
<dbReference type="SUPFAM" id="SSF55729">
    <property type="entry name" value="Acyl-CoA N-acyltransferases (Nat)"/>
    <property type="match status" value="1"/>
</dbReference>
<dbReference type="InterPro" id="IPR016181">
    <property type="entry name" value="Acyl_CoA_acyltransferase"/>
</dbReference>
<evidence type="ECO:0000313" key="2">
    <source>
        <dbReference type="Proteomes" id="UP000036356"/>
    </source>
</evidence>
<dbReference type="Proteomes" id="UP000036356">
    <property type="component" value="Unassembled WGS sequence"/>
</dbReference>
<proteinExistence type="predicted"/>
<keyword evidence="2" id="KW-1185">Reference proteome</keyword>
<dbReference type="AlphaFoldDB" id="A0A0J1FKS4"/>
<evidence type="ECO:0008006" key="3">
    <source>
        <dbReference type="Google" id="ProtNLM"/>
    </source>
</evidence>
<protein>
    <recommendedName>
        <fullName evidence="3">N-acetyltransferase domain-containing protein</fullName>
    </recommendedName>
</protein>
<evidence type="ECO:0000313" key="1">
    <source>
        <dbReference type="EMBL" id="KLU64085.1"/>
    </source>
</evidence>
<dbReference type="EMBL" id="LDZY01000017">
    <property type="protein sequence ID" value="KLU64085.1"/>
    <property type="molecule type" value="Genomic_DNA"/>
</dbReference>
<dbReference type="PATRIC" id="fig|476652.3.peg.4128"/>
<gene>
    <name evidence="1" type="ORF">DEAC_c39000</name>
</gene>
<name>A0A0J1FKS4_9FIRM</name>
<accession>A0A0J1FKS4</accession>
<sequence>MLAHVGTRQIETDRLILRKFKYSDSEDMLNYWVSDPEIQSMYSEPVYTTKQDVKMNCWIKYISVSMKNDNYYRMGYTIKGNR</sequence>
<organism evidence="1 2">
    <name type="scientific">Desulfosporosinus acididurans</name>
    <dbReference type="NCBI Taxonomy" id="476652"/>
    <lineage>
        <taxon>Bacteria</taxon>
        <taxon>Bacillati</taxon>
        <taxon>Bacillota</taxon>
        <taxon>Clostridia</taxon>
        <taxon>Eubacteriales</taxon>
        <taxon>Desulfitobacteriaceae</taxon>
        <taxon>Desulfosporosinus</taxon>
    </lineage>
</organism>